<dbReference type="GO" id="GO:0005634">
    <property type="term" value="C:nucleus"/>
    <property type="evidence" value="ECO:0007669"/>
    <property type="project" value="TreeGrafter"/>
</dbReference>
<dbReference type="PANTHER" id="PTHR24345:SF0">
    <property type="entry name" value="CELL CYCLE SERINE_THREONINE-PROTEIN KINASE CDC5_MSD2"/>
    <property type="match status" value="1"/>
</dbReference>
<keyword evidence="3" id="KW-0547">Nucleotide-binding</keyword>
<organism evidence="8 9">
    <name type="scientific">Amblyomma americanum</name>
    <name type="common">Lone star tick</name>
    <dbReference type="NCBI Taxonomy" id="6943"/>
    <lineage>
        <taxon>Eukaryota</taxon>
        <taxon>Metazoa</taxon>
        <taxon>Ecdysozoa</taxon>
        <taxon>Arthropoda</taxon>
        <taxon>Chelicerata</taxon>
        <taxon>Arachnida</taxon>
        <taxon>Acari</taxon>
        <taxon>Parasitiformes</taxon>
        <taxon>Ixodida</taxon>
        <taxon>Ixodoidea</taxon>
        <taxon>Ixodidae</taxon>
        <taxon>Amblyomminae</taxon>
        <taxon>Amblyomma</taxon>
    </lineage>
</organism>
<keyword evidence="2" id="KW-0808">Transferase</keyword>
<dbReference type="AlphaFoldDB" id="A0AAQ4EU85"/>
<keyword evidence="1" id="KW-0723">Serine/threonine-protein kinase</keyword>
<dbReference type="GO" id="GO:0005737">
    <property type="term" value="C:cytoplasm"/>
    <property type="evidence" value="ECO:0007669"/>
    <property type="project" value="TreeGrafter"/>
</dbReference>
<dbReference type="InterPro" id="IPR000719">
    <property type="entry name" value="Prot_kinase_dom"/>
</dbReference>
<dbReference type="Gene3D" id="3.30.200.20">
    <property type="entry name" value="Phosphorylase Kinase, domain 1"/>
    <property type="match status" value="1"/>
</dbReference>
<comment type="caution">
    <text evidence="8">The sequence shown here is derived from an EMBL/GenBank/DDBJ whole genome shotgun (WGS) entry which is preliminary data.</text>
</comment>
<dbReference type="InterPro" id="IPR008271">
    <property type="entry name" value="Ser/Thr_kinase_AS"/>
</dbReference>
<name>A0AAQ4EU85_AMBAM</name>
<evidence type="ECO:0000256" key="4">
    <source>
        <dbReference type="ARBA" id="ARBA00022777"/>
    </source>
</evidence>
<evidence type="ECO:0000256" key="5">
    <source>
        <dbReference type="ARBA" id="ARBA00022840"/>
    </source>
</evidence>
<evidence type="ECO:0000259" key="7">
    <source>
        <dbReference type="PROSITE" id="PS50011"/>
    </source>
</evidence>
<evidence type="ECO:0000256" key="2">
    <source>
        <dbReference type="ARBA" id="ARBA00022679"/>
    </source>
</evidence>
<feature type="domain" description="Protein kinase" evidence="7">
    <location>
        <begin position="6"/>
        <end position="258"/>
    </location>
</feature>
<dbReference type="Pfam" id="PF00069">
    <property type="entry name" value="Pkinase"/>
    <property type="match status" value="1"/>
</dbReference>
<proteinExistence type="predicted"/>
<dbReference type="PIRSF" id="PIRSF000654">
    <property type="entry name" value="Integrin-linked_kinase"/>
    <property type="match status" value="1"/>
</dbReference>
<evidence type="ECO:0000313" key="8">
    <source>
        <dbReference type="EMBL" id="KAK8778277.1"/>
    </source>
</evidence>
<dbReference type="GO" id="GO:0007052">
    <property type="term" value="P:mitotic spindle organization"/>
    <property type="evidence" value="ECO:0007669"/>
    <property type="project" value="TreeGrafter"/>
</dbReference>
<dbReference type="GO" id="GO:0005524">
    <property type="term" value="F:ATP binding"/>
    <property type="evidence" value="ECO:0007669"/>
    <property type="project" value="UniProtKB-KW"/>
</dbReference>
<evidence type="ECO:0000256" key="6">
    <source>
        <dbReference type="SAM" id="SignalP"/>
    </source>
</evidence>
<dbReference type="PROSITE" id="PS00108">
    <property type="entry name" value="PROTEIN_KINASE_ST"/>
    <property type="match status" value="1"/>
</dbReference>
<dbReference type="FunFam" id="1.10.510.10:FF:000571">
    <property type="entry name" value="Maternal embryonic leucine zipper kinase"/>
    <property type="match status" value="1"/>
</dbReference>
<evidence type="ECO:0000256" key="3">
    <source>
        <dbReference type="ARBA" id="ARBA00022741"/>
    </source>
</evidence>
<dbReference type="InterPro" id="IPR011009">
    <property type="entry name" value="Kinase-like_dom_sf"/>
</dbReference>
<accession>A0AAQ4EU85</accession>
<dbReference type="EMBL" id="JARKHS020010928">
    <property type="protein sequence ID" value="KAK8778277.1"/>
    <property type="molecule type" value="Genomic_DNA"/>
</dbReference>
<dbReference type="Proteomes" id="UP001321473">
    <property type="component" value="Unassembled WGS sequence"/>
</dbReference>
<dbReference type="Gene3D" id="1.10.510.10">
    <property type="entry name" value="Transferase(Phosphotransferase) domain 1"/>
    <property type="match status" value="1"/>
</dbReference>
<feature type="signal peptide" evidence="6">
    <location>
        <begin position="1"/>
        <end position="18"/>
    </location>
</feature>
<dbReference type="SUPFAM" id="SSF56112">
    <property type="entry name" value="Protein kinase-like (PK-like)"/>
    <property type="match status" value="1"/>
</dbReference>
<reference evidence="8 9" key="1">
    <citation type="journal article" date="2023" name="Arcadia Sci">
        <title>De novo assembly of a long-read Amblyomma americanum tick genome.</title>
        <authorList>
            <person name="Chou S."/>
            <person name="Poskanzer K.E."/>
            <person name="Rollins M."/>
            <person name="Thuy-Boun P.S."/>
        </authorList>
    </citation>
    <scope>NUCLEOTIDE SEQUENCE [LARGE SCALE GENOMIC DNA]</scope>
    <source>
        <strain evidence="8">F_SG_1</strain>
        <tissue evidence="8">Salivary glands</tissue>
    </source>
</reference>
<evidence type="ECO:0000313" key="9">
    <source>
        <dbReference type="Proteomes" id="UP001321473"/>
    </source>
</evidence>
<dbReference type="SMART" id="SM00220">
    <property type="entry name" value="S_TKc"/>
    <property type="match status" value="1"/>
</dbReference>
<dbReference type="GO" id="GO:0000776">
    <property type="term" value="C:kinetochore"/>
    <property type="evidence" value="ECO:0007669"/>
    <property type="project" value="TreeGrafter"/>
</dbReference>
<keyword evidence="9" id="KW-1185">Reference proteome</keyword>
<evidence type="ECO:0000256" key="1">
    <source>
        <dbReference type="ARBA" id="ARBA00022527"/>
    </source>
</evidence>
<dbReference type="GO" id="GO:0000922">
    <property type="term" value="C:spindle pole"/>
    <property type="evidence" value="ECO:0007669"/>
    <property type="project" value="TreeGrafter"/>
</dbReference>
<dbReference type="PROSITE" id="PS50011">
    <property type="entry name" value="PROTEIN_KINASE_DOM"/>
    <property type="match status" value="1"/>
</dbReference>
<keyword evidence="6" id="KW-0732">Signal</keyword>
<dbReference type="GO" id="GO:0004674">
    <property type="term" value="F:protein serine/threonine kinase activity"/>
    <property type="evidence" value="ECO:0007669"/>
    <property type="project" value="UniProtKB-KW"/>
</dbReference>
<keyword evidence="4" id="KW-0418">Kinase</keyword>
<protein>
    <recommendedName>
        <fullName evidence="7">Protein kinase domain-containing protein</fullName>
    </recommendedName>
</protein>
<dbReference type="FunFam" id="3.30.200.20:FF:000042">
    <property type="entry name" value="Aurora kinase A"/>
    <property type="match status" value="1"/>
</dbReference>
<keyword evidence="5" id="KW-0067">ATP-binding</keyword>
<feature type="chain" id="PRO_5042833484" description="Protein kinase domain-containing protein" evidence="6">
    <location>
        <begin position="19"/>
        <end position="272"/>
    </location>
</feature>
<gene>
    <name evidence="8" type="ORF">V5799_020381</name>
</gene>
<sequence length="272" mass="31862">MWMPMQKMLAFLLQGGHAECYEFVDRKTNAVYAGKIVSKTSLNRPRLKQNMEKEIHIHKNLRHKHIVDFYSHFEDNDNHYIILELCRRESLVEMLLYRHTLTEAEVRYFLRQLLLACEYLVQERVIHRDLKLGNLLLTEDMQLKVADFGFATRVIYKGELKKICCGTPNYVAPEILARTGHSYEADIWSIGCIMYALLVGAPPFRSSSEKKTYDRIKNNQYQIPSTVSSHASTLIQWMLHPEPAKRPSIEAIMHHDFMTKGRLYSRMVAMLR</sequence>
<dbReference type="PANTHER" id="PTHR24345">
    <property type="entry name" value="SERINE/THREONINE-PROTEIN KINASE PLK"/>
    <property type="match status" value="1"/>
</dbReference>